<proteinExistence type="evidence at transcript level"/>
<sequence length="119" mass="13377">MLLYVVLTLFYLRTTIADVGANGIPLSCNGSRPSVRINGILVRNQACDVNSVRNFIGCNKEMLQDSILRACPPSVACYPVFDFIFEILSKAIEDTHLRKLFLKYSEQAAKMIFDIRGNE</sequence>
<organism evidence="2">
    <name type="scientific">Hydra vulgaris</name>
    <name type="common">Hydra</name>
    <name type="synonym">Hydra attenuata</name>
    <dbReference type="NCBI Taxonomy" id="6087"/>
    <lineage>
        <taxon>Eukaryota</taxon>
        <taxon>Metazoa</taxon>
        <taxon>Cnidaria</taxon>
        <taxon>Hydrozoa</taxon>
        <taxon>Hydroidolina</taxon>
        <taxon>Anthoathecata</taxon>
        <taxon>Aplanulata</taxon>
        <taxon>Hydridae</taxon>
        <taxon>Hydra</taxon>
    </lineage>
</organism>
<reference evidence="2" key="1">
    <citation type="submission" date="2019-03" db="EMBL/GenBank/DDBJ databases">
        <title>Stem cell differentiation trajectories in Hydra resolved at single-cell resolution.</title>
        <authorList>
            <person name="Siebert S."/>
            <person name="Farrell J.A."/>
            <person name="Cazet J.F."/>
            <person name="Abeykoon Y.L."/>
            <person name="Primack A.S."/>
            <person name="Schnitzler C.E."/>
            <person name="Juliano C.E."/>
        </authorList>
    </citation>
    <scope>NUCLEOTIDE SEQUENCE</scope>
    <source>
        <strain evidence="2">AEP</strain>
        <tissue evidence="2">Whole organism</tissue>
    </source>
</reference>
<accession>A0A5P9Q5M3</accession>
<feature type="signal peptide" evidence="1">
    <location>
        <begin position="1"/>
        <end position="17"/>
    </location>
</feature>
<keyword evidence="1" id="KW-0732">Signal</keyword>
<gene>
    <name evidence="2" type="primary">Fem-2</name>
</gene>
<name>A0A5P9Q5M3_HYDVU</name>
<evidence type="ECO:0000313" key="2">
    <source>
        <dbReference type="EMBL" id="QFU95892.1"/>
    </source>
</evidence>
<feature type="chain" id="PRO_5024407573" evidence="1">
    <location>
        <begin position="18"/>
        <end position="119"/>
    </location>
</feature>
<dbReference type="AlphaFoldDB" id="A0A5P9Q5M3"/>
<evidence type="ECO:0000256" key="1">
    <source>
        <dbReference type="SAM" id="SignalP"/>
    </source>
</evidence>
<dbReference type="EMBL" id="MK648245">
    <property type="protein sequence ID" value="QFU95892.1"/>
    <property type="molecule type" value="mRNA"/>
</dbReference>
<protein>
    <submittedName>
        <fullName evidence="2">Fem-2</fullName>
    </submittedName>
</protein>